<dbReference type="EMBL" id="CP059733">
    <property type="protein sequence ID" value="WDE03457.1"/>
    <property type="molecule type" value="Genomic_DNA"/>
</dbReference>
<protein>
    <submittedName>
        <fullName evidence="11">Methyl-accepting chemotaxis protein</fullName>
    </submittedName>
</protein>
<dbReference type="Pfam" id="PF00672">
    <property type="entry name" value="HAMP"/>
    <property type="match status" value="1"/>
</dbReference>
<dbReference type="KEGG" id="tvd:SG34_018940"/>
<dbReference type="GO" id="GO:0004888">
    <property type="term" value="F:transmembrane signaling receptor activity"/>
    <property type="evidence" value="ECO:0007669"/>
    <property type="project" value="InterPro"/>
</dbReference>
<sequence>MKIKTKLIAGLATLMLFFGALSFYLVYLLQQQGTQTVYALNQPLNAVTSSQYAATTFDQASALSQKILAMTMPVDSRQTLNEFMRIQTDFNNHLRNAELNGLTEYSRSLSKEIANKAEAWFSETAKYIAGPEQGQLLDLRILNKTRQEIAQMLTQFAKNTLEEAQQLAQEVEQDTSQQIFATVSVLIAFAVLALIASLYLIRNLLKPIITLKSAAIELSRGDGDLTRRLSSNNRDEIDALSNEFNSFIAKVHGIVSEIATSVKETHSYLGEFSSIAQTTQNGTEKQKSEILRISQSMKNVIELGHRVNQSTHSAQQQSDQIFTETKQGVELVNESNNGIKSLAGKVNSASEVIFELSNASSEINSVLDVIENIADQTNLLALNAAIEAARAGDAGRGFSVVAEEVRDLAMKTQESTVSIQKTIANIQNLADQAKSMMEQGQSAAKTCAEMNVTLAESLNDVLHNVERIRDTNQQVGSFTEEQESAVIEVNNFLDEIMAIADDTALGSLTLRENGEKILGAVKHVNDNVAAFKL</sequence>
<dbReference type="PROSITE" id="PS50885">
    <property type="entry name" value="HAMP"/>
    <property type="match status" value="1"/>
</dbReference>
<reference evidence="11 12" key="1">
    <citation type="journal article" date="2015" name="Genome Announc.">
        <title>Draft Genome Sequences of Marine Isolates of Thalassomonas viridans and Thalassomonas actiniarum.</title>
        <authorList>
            <person name="Olonade I."/>
            <person name="van Zyl L.J."/>
            <person name="Trindade M."/>
        </authorList>
    </citation>
    <scope>NUCLEOTIDE SEQUENCE [LARGE SCALE GENOMIC DNA]</scope>
    <source>
        <strain evidence="11 12">XOM25</strain>
    </source>
</reference>
<dbReference type="PROSITE" id="PS50111">
    <property type="entry name" value="CHEMOTAXIS_TRANSDUC_2"/>
    <property type="match status" value="1"/>
</dbReference>
<evidence type="ECO:0000256" key="5">
    <source>
        <dbReference type="ARBA" id="ARBA00023224"/>
    </source>
</evidence>
<dbReference type="GO" id="GO:0016020">
    <property type="term" value="C:membrane"/>
    <property type="evidence" value="ECO:0007669"/>
    <property type="project" value="UniProtKB-SubCell"/>
</dbReference>
<reference evidence="11 12" key="2">
    <citation type="journal article" date="2022" name="Mar. Drugs">
        <title>Bioassay-Guided Fractionation Leads to the Detection of Cholic Acid Generated by the Rare Thalassomonas sp.</title>
        <authorList>
            <person name="Pheiffer F."/>
            <person name="Schneider Y.K."/>
            <person name="Hansen E.H."/>
            <person name="Andersen J.H."/>
            <person name="Isaksson J."/>
            <person name="Busche T."/>
            <person name="R C."/>
            <person name="Kalinowski J."/>
            <person name="Zyl L.V."/>
            <person name="Trindade M."/>
        </authorList>
    </citation>
    <scope>NUCLEOTIDE SEQUENCE [LARGE SCALE GENOMIC DNA]</scope>
    <source>
        <strain evidence="11 12">XOM25</strain>
    </source>
</reference>
<dbReference type="GO" id="GO:0006935">
    <property type="term" value="P:chemotaxis"/>
    <property type="evidence" value="ECO:0007669"/>
    <property type="project" value="InterPro"/>
</dbReference>
<dbReference type="InterPro" id="IPR003660">
    <property type="entry name" value="HAMP_dom"/>
</dbReference>
<evidence type="ECO:0000256" key="1">
    <source>
        <dbReference type="ARBA" id="ARBA00004141"/>
    </source>
</evidence>
<dbReference type="SUPFAM" id="SSF58104">
    <property type="entry name" value="Methyl-accepting chemotaxis protein (MCP) signaling domain"/>
    <property type="match status" value="1"/>
</dbReference>
<evidence type="ECO:0000256" key="2">
    <source>
        <dbReference type="ARBA" id="ARBA00022692"/>
    </source>
</evidence>
<evidence type="ECO:0000256" key="4">
    <source>
        <dbReference type="ARBA" id="ARBA00023136"/>
    </source>
</evidence>
<keyword evidence="5 7" id="KW-0807">Transducer</keyword>
<dbReference type="InterPro" id="IPR004089">
    <property type="entry name" value="MCPsignal_dom"/>
</dbReference>
<dbReference type="InterPro" id="IPR004090">
    <property type="entry name" value="Chemotax_Me-accpt_rcpt"/>
</dbReference>
<accession>A0AAE9YZI4</accession>
<keyword evidence="12" id="KW-1185">Reference proteome</keyword>
<dbReference type="PANTHER" id="PTHR32089:SF119">
    <property type="entry name" value="METHYL-ACCEPTING CHEMOTAXIS PROTEIN CTPL"/>
    <property type="match status" value="1"/>
</dbReference>
<dbReference type="SMART" id="SM00304">
    <property type="entry name" value="HAMP"/>
    <property type="match status" value="1"/>
</dbReference>
<evidence type="ECO:0000313" key="11">
    <source>
        <dbReference type="EMBL" id="WDE03457.1"/>
    </source>
</evidence>
<evidence type="ECO:0000256" key="6">
    <source>
        <dbReference type="ARBA" id="ARBA00029447"/>
    </source>
</evidence>
<dbReference type="PRINTS" id="PR00260">
    <property type="entry name" value="CHEMTRNSDUCR"/>
</dbReference>
<feature type="domain" description="HAMP" evidence="10">
    <location>
        <begin position="202"/>
        <end position="256"/>
    </location>
</feature>
<dbReference type="Proteomes" id="UP000032352">
    <property type="component" value="Chromosome"/>
</dbReference>
<dbReference type="AlphaFoldDB" id="A0AAE9YZI4"/>
<dbReference type="Gene3D" id="1.10.287.950">
    <property type="entry name" value="Methyl-accepting chemotaxis protein"/>
    <property type="match status" value="1"/>
</dbReference>
<name>A0AAE9YZI4_9GAMM</name>
<feature type="transmembrane region" description="Helical" evidence="8">
    <location>
        <begin position="179"/>
        <end position="201"/>
    </location>
</feature>
<comment type="subcellular location">
    <subcellularLocation>
        <location evidence="1">Membrane</location>
        <topology evidence="1">Multi-pass membrane protein</topology>
    </subcellularLocation>
</comment>
<evidence type="ECO:0000313" key="12">
    <source>
        <dbReference type="Proteomes" id="UP000032352"/>
    </source>
</evidence>
<evidence type="ECO:0000256" key="3">
    <source>
        <dbReference type="ARBA" id="ARBA00022989"/>
    </source>
</evidence>
<dbReference type="RefSeq" id="WP_044842295.1">
    <property type="nucleotide sequence ID" value="NZ_CP059733.1"/>
</dbReference>
<gene>
    <name evidence="11" type="ORF">SG34_018940</name>
</gene>
<keyword evidence="3 8" id="KW-1133">Transmembrane helix</keyword>
<dbReference type="GO" id="GO:0007165">
    <property type="term" value="P:signal transduction"/>
    <property type="evidence" value="ECO:0007669"/>
    <property type="project" value="UniProtKB-KW"/>
</dbReference>
<organism evidence="11 12">
    <name type="scientific">Thalassomonas viridans</name>
    <dbReference type="NCBI Taxonomy" id="137584"/>
    <lineage>
        <taxon>Bacteria</taxon>
        <taxon>Pseudomonadati</taxon>
        <taxon>Pseudomonadota</taxon>
        <taxon>Gammaproteobacteria</taxon>
        <taxon>Alteromonadales</taxon>
        <taxon>Colwelliaceae</taxon>
        <taxon>Thalassomonas</taxon>
    </lineage>
</organism>
<proteinExistence type="inferred from homology"/>
<dbReference type="PANTHER" id="PTHR32089">
    <property type="entry name" value="METHYL-ACCEPTING CHEMOTAXIS PROTEIN MCPB"/>
    <property type="match status" value="1"/>
</dbReference>
<evidence type="ECO:0000256" key="8">
    <source>
        <dbReference type="SAM" id="Phobius"/>
    </source>
</evidence>
<dbReference type="CDD" id="cd06225">
    <property type="entry name" value="HAMP"/>
    <property type="match status" value="1"/>
</dbReference>
<comment type="similarity">
    <text evidence="6">Belongs to the methyl-accepting chemotaxis (MCP) protein family.</text>
</comment>
<dbReference type="FunFam" id="1.10.287.950:FF:000001">
    <property type="entry name" value="Methyl-accepting chemotaxis sensory transducer"/>
    <property type="match status" value="1"/>
</dbReference>
<keyword evidence="2 8" id="KW-0812">Transmembrane</keyword>
<evidence type="ECO:0000259" key="10">
    <source>
        <dbReference type="PROSITE" id="PS50885"/>
    </source>
</evidence>
<evidence type="ECO:0000256" key="7">
    <source>
        <dbReference type="PROSITE-ProRule" id="PRU00284"/>
    </source>
</evidence>
<evidence type="ECO:0000259" key="9">
    <source>
        <dbReference type="PROSITE" id="PS50111"/>
    </source>
</evidence>
<feature type="domain" description="Methyl-accepting transducer" evidence="9">
    <location>
        <begin position="261"/>
        <end position="497"/>
    </location>
</feature>
<keyword evidence="4 8" id="KW-0472">Membrane</keyword>
<dbReference type="Pfam" id="PF00015">
    <property type="entry name" value="MCPsignal"/>
    <property type="match status" value="1"/>
</dbReference>
<dbReference type="SMART" id="SM00283">
    <property type="entry name" value="MA"/>
    <property type="match status" value="1"/>
</dbReference>